<keyword evidence="3 6" id="KW-0812">Transmembrane</keyword>
<comment type="subcellular location">
    <subcellularLocation>
        <location evidence="1">Cell membrane</location>
        <topology evidence="1">Multi-pass membrane protein</topology>
    </subcellularLocation>
</comment>
<dbReference type="Pfam" id="PF00482">
    <property type="entry name" value="T2SSF"/>
    <property type="match status" value="1"/>
</dbReference>
<accession>A0A2V1KD95</accession>
<organism evidence="8 9">
    <name type="scientific">Ancrocorticia populi</name>
    <dbReference type="NCBI Taxonomy" id="2175228"/>
    <lineage>
        <taxon>Bacteria</taxon>
        <taxon>Bacillati</taxon>
        <taxon>Actinomycetota</taxon>
        <taxon>Actinomycetes</taxon>
        <taxon>Actinomycetales</taxon>
        <taxon>Actinomycetaceae</taxon>
        <taxon>Ancrocorticia</taxon>
    </lineage>
</organism>
<reference evidence="9" key="1">
    <citation type="submission" date="2018-05" db="EMBL/GenBank/DDBJ databases">
        <authorList>
            <person name="Li Y."/>
        </authorList>
    </citation>
    <scope>NUCLEOTIDE SEQUENCE [LARGE SCALE GENOMIC DNA]</scope>
    <source>
        <strain evidence="9">sk1b4</strain>
    </source>
</reference>
<dbReference type="AlphaFoldDB" id="A0A2V1KD95"/>
<evidence type="ECO:0000256" key="2">
    <source>
        <dbReference type="ARBA" id="ARBA00022475"/>
    </source>
</evidence>
<dbReference type="InterPro" id="IPR018076">
    <property type="entry name" value="T2SS_GspF_dom"/>
</dbReference>
<dbReference type="OrthoDB" id="5185234at2"/>
<dbReference type="GO" id="GO:0005886">
    <property type="term" value="C:plasma membrane"/>
    <property type="evidence" value="ECO:0007669"/>
    <property type="project" value="UniProtKB-SubCell"/>
</dbReference>
<keyword evidence="5 6" id="KW-0472">Membrane</keyword>
<dbReference type="Proteomes" id="UP000245283">
    <property type="component" value="Unassembled WGS sequence"/>
</dbReference>
<dbReference type="RefSeq" id="WP_109093116.1">
    <property type="nucleotide sequence ID" value="NZ_JBQDYW010000010.1"/>
</dbReference>
<proteinExistence type="predicted"/>
<protein>
    <recommendedName>
        <fullName evidence="7">Type II secretion system protein GspF domain-containing protein</fullName>
    </recommendedName>
</protein>
<dbReference type="EMBL" id="QETB01000001">
    <property type="protein sequence ID" value="PWF27621.1"/>
    <property type="molecule type" value="Genomic_DNA"/>
</dbReference>
<sequence length="287" mass="30601">MIIGLLAGFGVVLIVTALVSPRPSLEQRVMPYRQHGWKRTHFLPLTRVQKLAVAALERVGSTSASVERRIATLGAGNLRIFRLTQLQWAGAGFAVGLLCAFALLTRSGNLLLAALLAFGGGLAGAMAADSQLTRRANRHSQALTAQLPDAAELMALAVSAGEPMRSALERISVIGSGELAEEINRMLSEVRAGATLEDALTAMGARSGSGQVARFCDALVTASRRGTPISEVLASQVQDARDQARRELLEIGGKREITMMIPVVFLILPITVLFTLYPGLRALTFMT</sequence>
<dbReference type="PANTHER" id="PTHR35007:SF2">
    <property type="entry name" value="PILUS ASSEMBLE PROTEIN"/>
    <property type="match status" value="1"/>
</dbReference>
<evidence type="ECO:0000256" key="4">
    <source>
        <dbReference type="ARBA" id="ARBA00022989"/>
    </source>
</evidence>
<feature type="transmembrane region" description="Helical" evidence="6">
    <location>
        <begin position="110"/>
        <end position="128"/>
    </location>
</feature>
<dbReference type="InterPro" id="IPR042094">
    <property type="entry name" value="T2SS_GspF_sf"/>
</dbReference>
<feature type="domain" description="Type II secretion system protein GspF" evidence="7">
    <location>
        <begin position="151"/>
        <end position="276"/>
    </location>
</feature>
<dbReference type="Gene3D" id="1.20.81.30">
    <property type="entry name" value="Type II secretion system (T2SS), domain F"/>
    <property type="match status" value="1"/>
</dbReference>
<evidence type="ECO:0000259" key="7">
    <source>
        <dbReference type="Pfam" id="PF00482"/>
    </source>
</evidence>
<comment type="caution">
    <text evidence="8">The sequence shown here is derived from an EMBL/GenBank/DDBJ whole genome shotgun (WGS) entry which is preliminary data.</text>
</comment>
<evidence type="ECO:0000313" key="9">
    <source>
        <dbReference type="Proteomes" id="UP000245283"/>
    </source>
</evidence>
<dbReference type="PANTHER" id="PTHR35007">
    <property type="entry name" value="INTEGRAL MEMBRANE PROTEIN-RELATED"/>
    <property type="match status" value="1"/>
</dbReference>
<feature type="transmembrane region" description="Helical" evidence="6">
    <location>
        <begin position="6"/>
        <end position="25"/>
    </location>
</feature>
<evidence type="ECO:0000256" key="6">
    <source>
        <dbReference type="SAM" id="Phobius"/>
    </source>
</evidence>
<feature type="transmembrane region" description="Helical" evidence="6">
    <location>
        <begin position="257"/>
        <end position="277"/>
    </location>
</feature>
<name>A0A2V1KD95_9ACTO</name>
<keyword evidence="9" id="KW-1185">Reference proteome</keyword>
<keyword evidence="2" id="KW-1003">Cell membrane</keyword>
<evidence type="ECO:0000256" key="1">
    <source>
        <dbReference type="ARBA" id="ARBA00004651"/>
    </source>
</evidence>
<evidence type="ECO:0000313" key="8">
    <source>
        <dbReference type="EMBL" id="PWF27621.1"/>
    </source>
</evidence>
<gene>
    <name evidence="8" type="ORF">DD236_04385</name>
</gene>
<evidence type="ECO:0000256" key="5">
    <source>
        <dbReference type="ARBA" id="ARBA00023136"/>
    </source>
</evidence>
<keyword evidence="4 6" id="KW-1133">Transmembrane helix</keyword>
<feature type="transmembrane region" description="Helical" evidence="6">
    <location>
        <begin position="86"/>
        <end position="104"/>
    </location>
</feature>
<evidence type="ECO:0000256" key="3">
    <source>
        <dbReference type="ARBA" id="ARBA00022692"/>
    </source>
</evidence>